<evidence type="ECO:0008006" key="3">
    <source>
        <dbReference type="Google" id="ProtNLM"/>
    </source>
</evidence>
<protein>
    <recommendedName>
        <fullName evidence="3">Carbohydrate-binding domain-containing protein</fullName>
    </recommendedName>
</protein>
<name>A0A517T5W4_9PLAN</name>
<gene>
    <name evidence="1" type="ORF">V22_09970</name>
</gene>
<evidence type="ECO:0000313" key="2">
    <source>
        <dbReference type="Proteomes" id="UP000319976"/>
    </source>
</evidence>
<dbReference type="RefSeq" id="WP_145260343.1">
    <property type="nucleotide sequence ID" value="NZ_CP036316.1"/>
</dbReference>
<dbReference type="EMBL" id="CP036316">
    <property type="protein sequence ID" value="QDT63772.1"/>
    <property type="molecule type" value="Genomic_DNA"/>
</dbReference>
<evidence type="ECO:0000313" key="1">
    <source>
        <dbReference type="EMBL" id="QDT63772.1"/>
    </source>
</evidence>
<accession>A0A517T5W4</accession>
<reference evidence="1 2" key="1">
    <citation type="submission" date="2019-02" db="EMBL/GenBank/DDBJ databases">
        <title>Deep-cultivation of Planctomycetes and their phenomic and genomic characterization uncovers novel biology.</title>
        <authorList>
            <person name="Wiegand S."/>
            <person name="Jogler M."/>
            <person name="Boedeker C."/>
            <person name="Pinto D."/>
            <person name="Vollmers J."/>
            <person name="Rivas-Marin E."/>
            <person name="Kohn T."/>
            <person name="Peeters S.H."/>
            <person name="Heuer A."/>
            <person name="Rast P."/>
            <person name="Oberbeckmann S."/>
            <person name="Bunk B."/>
            <person name="Jeske O."/>
            <person name="Meyerdierks A."/>
            <person name="Storesund J.E."/>
            <person name="Kallscheuer N."/>
            <person name="Luecker S."/>
            <person name="Lage O.M."/>
            <person name="Pohl T."/>
            <person name="Merkel B.J."/>
            <person name="Hornburger P."/>
            <person name="Mueller R.-W."/>
            <person name="Bruemmer F."/>
            <person name="Labrenz M."/>
            <person name="Spormann A.M."/>
            <person name="Op den Camp H."/>
            <person name="Overmann J."/>
            <person name="Amann R."/>
            <person name="Jetten M.S.M."/>
            <person name="Mascher T."/>
            <person name="Medema M.H."/>
            <person name="Devos D.P."/>
            <person name="Kaster A.-K."/>
            <person name="Ovreas L."/>
            <person name="Rohde M."/>
            <person name="Galperin M.Y."/>
            <person name="Jogler C."/>
        </authorList>
    </citation>
    <scope>NUCLEOTIDE SEQUENCE [LARGE SCALE GENOMIC DNA]</scope>
    <source>
        <strain evidence="1 2">V22</strain>
    </source>
</reference>
<organism evidence="1 2">
    <name type="scientific">Calycomorphotria hydatis</name>
    <dbReference type="NCBI Taxonomy" id="2528027"/>
    <lineage>
        <taxon>Bacteria</taxon>
        <taxon>Pseudomonadati</taxon>
        <taxon>Planctomycetota</taxon>
        <taxon>Planctomycetia</taxon>
        <taxon>Planctomycetales</taxon>
        <taxon>Planctomycetaceae</taxon>
        <taxon>Calycomorphotria</taxon>
    </lineage>
</organism>
<sequence length="221" mass="24505">MTTNFEPPVPAAFLFQLAAGVLRKDGLPGPGKELCPLSSEHRLPSSASLDEDANHSNVLVAWNEEGLGFRFDVGANPDAASHAGTARTENTIDLWFDTRPGGSTHRAGRYCRRLQLEITKRNSSKPMVSVEHVPIEQARDTGVATPLNEARTQITKQKDRYTLDLWLPASVLQGFDPETTRQLGFHYEIRDGKFGIQTPQASGDLGYDRDPTLWMQLTMED</sequence>
<keyword evidence="2" id="KW-1185">Reference proteome</keyword>
<dbReference type="Proteomes" id="UP000319976">
    <property type="component" value="Chromosome"/>
</dbReference>
<dbReference type="KEGG" id="chya:V22_09970"/>
<dbReference type="OrthoDB" id="261771at2"/>
<proteinExistence type="predicted"/>
<dbReference type="CDD" id="cd00241">
    <property type="entry name" value="DOMON_like"/>
    <property type="match status" value="1"/>
</dbReference>
<dbReference type="AlphaFoldDB" id="A0A517T5W4"/>